<dbReference type="Proteomes" id="UP001589595">
    <property type="component" value="Unassembled WGS sequence"/>
</dbReference>
<dbReference type="EMBL" id="JBHMAJ010000006">
    <property type="protein sequence ID" value="MFB9824161.1"/>
    <property type="molecule type" value="Genomic_DNA"/>
</dbReference>
<organism evidence="5 6">
    <name type="scientific">Halobaculum roseum</name>
    <dbReference type="NCBI Taxonomy" id="2175149"/>
    <lineage>
        <taxon>Archaea</taxon>
        <taxon>Methanobacteriati</taxon>
        <taxon>Methanobacteriota</taxon>
        <taxon>Stenosarchaea group</taxon>
        <taxon>Halobacteria</taxon>
        <taxon>Halobacteriales</taxon>
        <taxon>Haloferacaceae</taxon>
        <taxon>Halobaculum</taxon>
    </lineage>
</organism>
<dbReference type="RefSeq" id="WP_222922674.1">
    <property type="nucleotide sequence ID" value="NZ_CP082286.1"/>
</dbReference>
<feature type="domain" description="HTH bat-type" evidence="3">
    <location>
        <begin position="171"/>
        <end position="222"/>
    </location>
</feature>
<dbReference type="PANTHER" id="PTHR34236">
    <property type="entry name" value="DIMETHYL SULFOXIDE REDUCTASE TRANSCRIPTIONAL ACTIVATOR"/>
    <property type="match status" value="1"/>
</dbReference>
<comment type="caution">
    <text evidence="5">The sequence shown here is derived from an EMBL/GenBank/DDBJ whole genome shotgun (WGS) entry which is preliminary data.</text>
</comment>
<evidence type="ECO:0000259" key="4">
    <source>
        <dbReference type="Pfam" id="PF24279"/>
    </source>
</evidence>
<evidence type="ECO:0000313" key="5">
    <source>
        <dbReference type="EMBL" id="MFB9824161.1"/>
    </source>
</evidence>
<proteinExistence type="predicted"/>
<dbReference type="Pfam" id="PF04967">
    <property type="entry name" value="HTH_10"/>
    <property type="match status" value="1"/>
</dbReference>
<evidence type="ECO:0000256" key="1">
    <source>
        <dbReference type="ARBA" id="ARBA00023015"/>
    </source>
</evidence>
<name>A0ABD5MK00_9EURY</name>
<evidence type="ECO:0000313" key="6">
    <source>
        <dbReference type="Proteomes" id="UP001589595"/>
    </source>
</evidence>
<dbReference type="InterPro" id="IPR056486">
    <property type="entry name" value="HVO_2525_N"/>
</dbReference>
<feature type="domain" description="HVO-2525 N-terminal" evidence="4">
    <location>
        <begin position="4"/>
        <end position="138"/>
    </location>
</feature>
<keyword evidence="2" id="KW-0804">Transcription</keyword>
<accession>A0ABD5MK00</accession>
<dbReference type="AlphaFoldDB" id="A0ABD5MK00"/>
<sequence>MISLQMDMVQYDCPYIDTTVDHDVSFSAKQWDFNTARELLETRIMVRGADWGALDNALSTLRAHDNMRGYDLIKREGEVALIRSRIGQTDAMRVIRDRDGYITGPFEIADGSETWHVGFDRRSTADGALSALSRNNDFSVESRDSMDLEEYSDLMRNVGAATTLLNACRDLSTVERETLRTAVSDGYFTTPRDATLSTLADEFDVSKMAVSKNLRRGQRKLLGQVTEAMDDIDVDDAPD</sequence>
<gene>
    <name evidence="5" type="ORF">ACFFOL_08245</name>
</gene>
<dbReference type="InterPro" id="IPR007050">
    <property type="entry name" value="HTH_bacterioopsin"/>
</dbReference>
<dbReference type="Pfam" id="PF24279">
    <property type="entry name" value="HVO_2525_N"/>
    <property type="match status" value="1"/>
</dbReference>
<evidence type="ECO:0000259" key="3">
    <source>
        <dbReference type="Pfam" id="PF04967"/>
    </source>
</evidence>
<protein>
    <submittedName>
        <fullName evidence="5">Helix-turn-helix domain-containing protein</fullName>
    </submittedName>
</protein>
<evidence type="ECO:0000256" key="2">
    <source>
        <dbReference type="ARBA" id="ARBA00023163"/>
    </source>
</evidence>
<reference evidence="5" key="1">
    <citation type="submission" date="2024-09" db="EMBL/GenBank/DDBJ databases">
        <authorList>
            <person name="Sun Q."/>
        </authorList>
    </citation>
    <scope>NUCLEOTIDE SEQUENCE [LARGE SCALE GENOMIC DNA]</scope>
    <source>
        <strain evidence="5">JCM 31273</strain>
    </source>
</reference>
<keyword evidence="6" id="KW-1185">Reference proteome</keyword>
<keyword evidence="1" id="KW-0805">Transcription regulation</keyword>
<dbReference type="PANTHER" id="PTHR34236:SF1">
    <property type="entry name" value="DIMETHYL SULFOXIDE REDUCTASE TRANSCRIPTIONAL ACTIVATOR"/>
    <property type="match status" value="1"/>
</dbReference>
<dbReference type="GeneID" id="67210007"/>